<proteinExistence type="predicted"/>
<dbReference type="EMBL" id="JX904158">
    <property type="protein sequence ID" value="AGA18273.1"/>
    <property type="molecule type" value="Genomic_DNA"/>
</dbReference>
<protein>
    <submittedName>
        <fullName evidence="1">Uncharacterized protein</fullName>
    </submittedName>
</protein>
<organism evidence="1">
    <name type="scientific">uncultured marine virus</name>
    <dbReference type="NCBI Taxonomy" id="186617"/>
    <lineage>
        <taxon>Viruses</taxon>
        <taxon>environmental samples</taxon>
    </lineage>
</organism>
<evidence type="ECO:0000313" key="1">
    <source>
        <dbReference type="EMBL" id="AGA18273.1"/>
    </source>
</evidence>
<accession>S4TF14</accession>
<name>S4TF14_9VIRU</name>
<sequence>MARKNRKAMSKLEPAVETLVFDLGNVDVASTSPGSIPGHSTYFVDLSQSASLSNRKFFRQGLQWAVSGIRLNSYAVAPGTEFPQPGNAVGGVIVSKLPQNWVMSNSWMKSMRSWMRMTKEALSETPSVRPKFMDFKIYMDATHHQQGFGANKLPVTQTAFGKFGPGAFTEATPGEWIPSKISVPFGPASPGNTAEFEFVATGANFPGAGSSGLNAVSLIEGYAASRGLPYSPDPNTPADADDADGSTPENWMSAIFNKGTDQTSEVIQDNIFENNQAPYPFEGDGFAIDTMYPGGANQLTGNQLHCIEPITSSTVGGITYIKGGTFPCGFLRIDVYNTNSTLEMNNQLQIDLVPGSHRGYLAESMTEM</sequence>
<reference evidence="1" key="1">
    <citation type="journal article" date="2013" name="ISME J.">
        <title>Previously unknown and highly divergent ssDNA viruses populate the oceans.</title>
        <authorList>
            <person name="Labonte J.M."/>
            <person name="Suttle C.A."/>
        </authorList>
    </citation>
    <scope>NUCLEOTIDE SEQUENCE</scope>
</reference>